<dbReference type="RefSeq" id="WP_154730707.1">
    <property type="nucleotide sequence ID" value="NZ_SZYE01000183.1"/>
</dbReference>
<feature type="compositionally biased region" description="Basic and acidic residues" evidence="1">
    <location>
        <begin position="266"/>
        <end position="276"/>
    </location>
</feature>
<dbReference type="EMBL" id="SZYE01000183">
    <property type="protein sequence ID" value="TKR22453.1"/>
    <property type="molecule type" value="Genomic_DNA"/>
</dbReference>
<proteinExistence type="predicted"/>
<protein>
    <submittedName>
        <fullName evidence="2">Uncharacterized protein</fullName>
    </submittedName>
</protein>
<sequence>MRSEPSSGPGTAPPGAADEAARRGDEPLREITERFAEDLRSTLRGVLPGGVGTFAIVPEAGFPGHLVVEQEPTPGVPLAVDGLVVLRLRTSFECTWDHTGRFLAVRRSSIAVAAEGTDEPLFRYDFDATSDDNVPAAHLNVHGHRDELVFAMMAAGHRLRGRARTSAVRRGRVPRVSTLHFPLGGHRFRPSFEDVLEMLVREFGLDTRPGWRAAVCAGRTRWRAVQLRAAVRDDPEGAAEALADLGFDVRPPGRSRPAAPQLPPDEQDRLEPAQSQ</sequence>
<name>A0A7Z8JWU5_9CELL</name>
<gene>
    <name evidence="2" type="ORF">FA014_16340</name>
</gene>
<evidence type="ECO:0000313" key="3">
    <source>
        <dbReference type="Proteomes" id="UP000308121"/>
    </source>
</evidence>
<dbReference type="Proteomes" id="UP000308121">
    <property type="component" value="Unassembled WGS sequence"/>
</dbReference>
<feature type="compositionally biased region" description="Low complexity" evidence="1">
    <location>
        <begin position="1"/>
        <end position="18"/>
    </location>
</feature>
<evidence type="ECO:0000256" key="1">
    <source>
        <dbReference type="SAM" id="MobiDB-lite"/>
    </source>
</evidence>
<reference evidence="2 3" key="1">
    <citation type="submission" date="2019-05" db="EMBL/GenBank/DDBJ databases">
        <title>Genome sequence of Cellulomonas hominis strain CS1.</title>
        <authorList>
            <person name="Belmont J."/>
            <person name="Maclea K.S."/>
        </authorList>
    </citation>
    <scope>NUCLEOTIDE SEQUENCE [LARGE SCALE GENOMIC DNA]</scope>
    <source>
        <strain evidence="2 3">CS1</strain>
    </source>
</reference>
<feature type="region of interest" description="Disordered" evidence="1">
    <location>
        <begin position="1"/>
        <end position="26"/>
    </location>
</feature>
<accession>A0A7Z8JWU5</accession>
<organism evidence="2 3">
    <name type="scientific">Cellulomonas hominis</name>
    <dbReference type="NCBI Taxonomy" id="156981"/>
    <lineage>
        <taxon>Bacteria</taxon>
        <taxon>Bacillati</taxon>
        <taxon>Actinomycetota</taxon>
        <taxon>Actinomycetes</taxon>
        <taxon>Micrococcales</taxon>
        <taxon>Cellulomonadaceae</taxon>
        <taxon>Cellulomonas</taxon>
    </lineage>
</organism>
<feature type="region of interest" description="Disordered" evidence="1">
    <location>
        <begin position="244"/>
        <end position="276"/>
    </location>
</feature>
<comment type="caution">
    <text evidence="2">The sequence shown here is derived from an EMBL/GenBank/DDBJ whole genome shotgun (WGS) entry which is preliminary data.</text>
</comment>
<evidence type="ECO:0000313" key="2">
    <source>
        <dbReference type="EMBL" id="TKR22453.1"/>
    </source>
</evidence>
<dbReference type="OrthoDB" id="4086179at2"/>
<dbReference type="AlphaFoldDB" id="A0A7Z8JWU5"/>